<dbReference type="Pfam" id="PF02102">
    <property type="entry name" value="Peptidase_M35"/>
    <property type="match status" value="1"/>
</dbReference>
<feature type="binding site" evidence="12">
    <location>
        <position position="307"/>
    </location>
    <ligand>
        <name>Zn(2+)</name>
        <dbReference type="ChEBI" id="CHEBI:29105"/>
        <note>catalytic</note>
    </ligand>
</feature>
<dbReference type="PANTHER" id="PTHR37016">
    <property type="match status" value="1"/>
</dbReference>
<reference evidence="17" key="2">
    <citation type="journal article" date="2019" name="bioRxiv">
        <title>Genomics, evolutionary history and diagnostics of the Alternaria alternata species group including apple and Asian pear pathotypes.</title>
        <authorList>
            <person name="Armitage A.D."/>
            <person name="Cockerton H.M."/>
            <person name="Sreenivasaprasad S."/>
            <person name="Woodhall J.W."/>
            <person name="Lane C.R."/>
            <person name="Harrison R.J."/>
            <person name="Clarkson J.P."/>
        </authorList>
    </citation>
    <scope>NUCLEOTIDE SEQUENCE [LARGE SCALE GENOMIC DNA]</scope>
    <source>
        <strain evidence="17">FERA 1177</strain>
    </source>
</reference>
<dbReference type="PANTHER" id="PTHR37016:SF3">
    <property type="entry name" value="NEUTRAL PROTEASE 2-RELATED"/>
    <property type="match status" value="1"/>
</dbReference>
<evidence type="ECO:0000256" key="8">
    <source>
        <dbReference type="ARBA" id="ARBA00022833"/>
    </source>
</evidence>
<protein>
    <recommendedName>
        <fullName evidence="13">Neutral protease 2</fullName>
        <ecNumber evidence="13">3.4.24.39</ecNumber>
    </recommendedName>
    <alternativeName>
        <fullName evidence="13">Deuterolysin</fullName>
    </alternativeName>
</protein>
<keyword evidence="13" id="KW-0964">Secreted</keyword>
<evidence type="ECO:0000313" key="17">
    <source>
        <dbReference type="Proteomes" id="UP000291422"/>
    </source>
</evidence>
<name>A0A177D4J4_ALTAL</name>
<comment type="function">
    <text evidence="13">Secreted metalloproteinase that allows assimilation of proteinaceous substrates. Shows high activities on basic nuclear substrates such as histone and protamine.</text>
</comment>
<dbReference type="InterPro" id="IPR001384">
    <property type="entry name" value="Peptidase_M35"/>
</dbReference>
<dbReference type="GO" id="GO:0005576">
    <property type="term" value="C:extracellular region"/>
    <property type="evidence" value="ECO:0007669"/>
    <property type="project" value="UniProtKB-SubCell"/>
</dbReference>
<gene>
    <name evidence="15" type="ORF">AA0117_g11496</name>
    <name evidence="14" type="ORF">CC77DRAFT_1083045</name>
</gene>
<keyword evidence="7 13" id="KW-0378">Hydrolase</keyword>
<keyword evidence="4 13" id="KW-0165">Cleavage on pair of basic residues</keyword>
<dbReference type="InterPro" id="IPR050414">
    <property type="entry name" value="Fungal_M35_metalloproteases"/>
</dbReference>
<reference evidence="15" key="3">
    <citation type="journal article" date="2019" name="J. ISSAAS">
        <title>Genomics, evolutionary history and diagnostics of the Alternaria alternata species group including apple and Asian pear pathotypes.</title>
        <authorList>
            <person name="Armitage A.D."/>
            <person name="Cockerton H.M."/>
            <person name="Sreenivasaprasad S."/>
            <person name="Woodhall J."/>
            <person name="Lane C."/>
            <person name="Harrison R.J."/>
            <person name="Clarkson J.P."/>
        </authorList>
    </citation>
    <scope>NUCLEOTIDE SEQUENCE</scope>
    <source>
        <strain evidence="15">FERA 1177</strain>
    </source>
</reference>
<dbReference type="Gene3D" id="2.60.40.2970">
    <property type="match status" value="1"/>
</dbReference>
<evidence type="ECO:0000256" key="2">
    <source>
        <dbReference type="ARBA" id="ARBA00010279"/>
    </source>
</evidence>
<evidence type="ECO:0000313" key="16">
    <source>
        <dbReference type="Proteomes" id="UP000077248"/>
    </source>
</evidence>
<dbReference type="VEuPathDB" id="FungiDB:CC77DRAFT_1083045"/>
<dbReference type="RefSeq" id="XP_018379578.1">
    <property type="nucleotide sequence ID" value="XM_018529376.1"/>
</dbReference>
<accession>A0A177D4J4</accession>
<feature type="chain" id="PRO_5041001785" description="Neutral protease 2" evidence="13">
    <location>
        <begin position="21"/>
        <end position="357"/>
    </location>
</feature>
<reference evidence="14 16" key="1">
    <citation type="submission" date="2016-05" db="EMBL/GenBank/DDBJ databases">
        <title>Comparative analysis of secretome profiles of manganese(II)-oxidizing ascomycete fungi.</title>
        <authorList>
            <consortium name="DOE Joint Genome Institute"/>
            <person name="Zeiner C.A."/>
            <person name="Purvine S.O."/>
            <person name="Zink E.M."/>
            <person name="Wu S."/>
            <person name="Pasa-Tolic L."/>
            <person name="Chaput D.L."/>
            <person name="Haridas S."/>
            <person name="Grigoriev I.V."/>
            <person name="Santelli C.M."/>
            <person name="Hansel C.M."/>
        </authorList>
    </citation>
    <scope>NUCLEOTIDE SEQUENCE [LARGE SCALE GENOMIC DNA]</scope>
    <source>
        <strain evidence="14 16">SRC1lrK2f</strain>
    </source>
</reference>
<keyword evidence="8 12" id="KW-0862">Zinc</keyword>
<keyword evidence="16" id="KW-1185">Reference proteome</keyword>
<evidence type="ECO:0000256" key="10">
    <source>
        <dbReference type="ARBA" id="ARBA00023145"/>
    </source>
</evidence>
<sequence>MKLFASPLVAFLALSSYTIAASVNLFQTEDPLNVQLTALENTVVKVVITNTGDTTLNLLSTGTLLDDTLPVERVTLYSNSGSTRVPFEGVTIQLDPSALSADDFLMLESKGKREFAVETGAFRDLSSGGSFDVFANGVLPYANGTSTELVGALRYDSNRLSISVDGTKAAAARESLAKRTIVDSGCTGDRLTNLRTALSNCQKLASGAATAAAAGDSRLGTFFKSTSTSVRNQVSARMSAVAQDCGTSSPGTTSYCTDQYSFCSGGSIVAYTLPTLNSITYCPIFFTNTIPITTGCKTFDRGTTILHETTHASSVYSPSTQDLAYGYDASVKLSTEQALNNADSYTLFANYVRLNCA</sequence>
<keyword evidence="10" id="KW-0865">Zymogen</keyword>
<dbReference type="KEGG" id="aalt:CC77DRAFT_1083045"/>
<evidence type="ECO:0000256" key="7">
    <source>
        <dbReference type="ARBA" id="ARBA00022801"/>
    </source>
</evidence>
<keyword evidence="6 13" id="KW-0732">Signal</keyword>
<evidence type="ECO:0000256" key="3">
    <source>
        <dbReference type="ARBA" id="ARBA00022670"/>
    </source>
</evidence>
<dbReference type="InterPro" id="IPR024079">
    <property type="entry name" value="MetalloPept_cat_dom_sf"/>
</dbReference>
<evidence type="ECO:0000256" key="4">
    <source>
        <dbReference type="ARBA" id="ARBA00022685"/>
    </source>
</evidence>
<dbReference type="GO" id="GO:0004222">
    <property type="term" value="F:metalloendopeptidase activity"/>
    <property type="evidence" value="ECO:0007669"/>
    <property type="project" value="InterPro"/>
</dbReference>
<comment type="catalytic activity">
    <reaction evidence="1 13">
        <text>Preferential cleavage of bonds with hydrophobic residues in P1'. Also 3-Asn-|-Gln-4 and 8-Gly-|-Ser-9 bonds in insulin B chain.</text>
        <dbReference type="EC" id="3.4.24.39"/>
    </reaction>
</comment>
<evidence type="ECO:0000256" key="9">
    <source>
        <dbReference type="ARBA" id="ARBA00023049"/>
    </source>
</evidence>
<feature type="binding site" evidence="12">
    <location>
        <position position="311"/>
    </location>
    <ligand>
        <name>Zn(2+)</name>
        <dbReference type="ChEBI" id="CHEBI:29105"/>
        <note>catalytic</note>
    </ligand>
</feature>
<keyword evidence="3 13" id="KW-0645">Protease</keyword>
<dbReference type="EMBL" id="KV441502">
    <property type="protein sequence ID" value="OAG14157.1"/>
    <property type="molecule type" value="Genomic_DNA"/>
</dbReference>
<dbReference type="Proteomes" id="UP000291422">
    <property type="component" value="Unassembled WGS sequence"/>
</dbReference>
<evidence type="ECO:0000256" key="6">
    <source>
        <dbReference type="ARBA" id="ARBA00022729"/>
    </source>
</evidence>
<dbReference type="GO" id="GO:0046872">
    <property type="term" value="F:metal ion binding"/>
    <property type="evidence" value="ECO:0007669"/>
    <property type="project" value="UniProtKB-KW"/>
</dbReference>
<dbReference type="SUPFAM" id="SSF55486">
    <property type="entry name" value="Metalloproteases ('zincins'), catalytic domain"/>
    <property type="match status" value="1"/>
</dbReference>
<evidence type="ECO:0000256" key="1">
    <source>
        <dbReference type="ARBA" id="ARBA00001187"/>
    </source>
</evidence>
<dbReference type="CDD" id="cd11008">
    <property type="entry name" value="M35_deuterolysin_like"/>
    <property type="match status" value="1"/>
</dbReference>
<feature type="signal peptide" evidence="13">
    <location>
        <begin position="1"/>
        <end position="20"/>
    </location>
</feature>
<evidence type="ECO:0000256" key="11">
    <source>
        <dbReference type="PIRSR" id="PIRSR601384-1"/>
    </source>
</evidence>
<dbReference type="EMBL" id="PDXD01000052">
    <property type="protein sequence ID" value="RYN67519.1"/>
    <property type="molecule type" value="Genomic_DNA"/>
</dbReference>
<evidence type="ECO:0000313" key="14">
    <source>
        <dbReference type="EMBL" id="OAG14157.1"/>
    </source>
</evidence>
<dbReference type="EC" id="3.4.24.39" evidence="13"/>
<feature type="active site" evidence="11">
    <location>
        <position position="308"/>
    </location>
</feature>
<proteinExistence type="inferred from homology"/>
<evidence type="ECO:0000313" key="15">
    <source>
        <dbReference type="EMBL" id="RYN67519.1"/>
    </source>
</evidence>
<organism evidence="14 16">
    <name type="scientific">Alternaria alternata</name>
    <name type="common">Alternaria rot fungus</name>
    <name type="synonym">Torula alternata</name>
    <dbReference type="NCBI Taxonomy" id="5599"/>
    <lineage>
        <taxon>Eukaryota</taxon>
        <taxon>Fungi</taxon>
        <taxon>Dikarya</taxon>
        <taxon>Ascomycota</taxon>
        <taxon>Pezizomycotina</taxon>
        <taxon>Dothideomycetes</taxon>
        <taxon>Pleosporomycetidae</taxon>
        <taxon>Pleosporales</taxon>
        <taxon>Pleosporineae</taxon>
        <taxon>Pleosporaceae</taxon>
        <taxon>Alternaria</taxon>
        <taxon>Alternaria sect. Alternaria</taxon>
        <taxon>Alternaria alternata complex</taxon>
    </lineage>
</organism>
<dbReference type="Gene3D" id="3.40.390.10">
    <property type="entry name" value="Collagenase (Catalytic Domain)"/>
    <property type="match status" value="1"/>
</dbReference>
<evidence type="ECO:0000256" key="5">
    <source>
        <dbReference type="ARBA" id="ARBA00022723"/>
    </source>
</evidence>
<dbReference type="GO" id="GO:0006508">
    <property type="term" value="P:proteolysis"/>
    <property type="evidence" value="ECO:0007669"/>
    <property type="project" value="UniProtKB-KW"/>
</dbReference>
<keyword evidence="9 13" id="KW-0482">Metalloprotease</keyword>
<dbReference type="AlphaFoldDB" id="A0A177D4J4"/>
<dbReference type="GeneID" id="29114970"/>
<dbReference type="PRINTS" id="PR00768">
    <property type="entry name" value="DEUTEROLYSIN"/>
</dbReference>
<comment type="subcellular location">
    <subcellularLocation>
        <location evidence="13">Secreted</location>
    </subcellularLocation>
</comment>
<dbReference type="Proteomes" id="UP000077248">
    <property type="component" value="Unassembled WGS sequence"/>
</dbReference>
<evidence type="ECO:0000256" key="12">
    <source>
        <dbReference type="PIRSR" id="PIRSR601384-2"/>
    </source>
</evidence>
<evidence type="ECO:0000256" key="13">
    <source>
        <dbReference type="RuleBase" id="RU361126"/>
    </source>
</evidence>
<comment type="cofactor">
    <cofactor evidence="12 13">
        <name>Zn(2+)</name>
        <dbReference type="ChEBI" id="CHEBI:29105"/>
    </cofactor>
    <text evidence="12 13">Binds 1 zinc ion per subunit.</text>
</comment>
<feature type="binding site" evidence="12">
    <location>
        <position position="322"/>
    </location>
    <ligand>
        <name>Zn(2+)</name>
        <dbReference type="ChEBI" id="CHEBI:29105"/>
        <note>catalytic</note>
    </ligand>
</feature>
<keyword evidence="5 12" id="KW-0479">Metal-binding</keyword>
<dbReference type="STRING" id="5599.A0A177D4J4"/>
<dbReference type="OMA" id="QTMWDGN"/>
<comment type="similarity">
    <text evidence="2 13">Belongs to the peptidase M35 family.</text>
</comment>